<evidence type="ECO:0000313" key="3">
    <source>
        <dbReference type="Proteomes" id="UP000076154"/>
    </source>
</evidence>
<feature type="region of interest" description="Disordered" evidence="1">
    <location>
        <begin position="110"/>
        <end position="141"/>
    </location>
</feature>
<name>A0A369J7J0_HYPMA</name>
<gene>
    <name evidence="2" type="ORF">Hypma_016520</name>
</gene>
<keyword evidence="3" id="KW-1185">Reference proteome</keyword>
<feature type="region of interest" description="Disordered" evidence="1">
    <location>
        <begin position="16"/>
        <end position="73"/>
    </location>
</feature>
<protein>
    <submittedName>
        <fullName evidence="2">Uncharacterized protein</fullName>
    </submittedName>
</protein>
<sequence>MRFLNACKRALKSLLRKEPRTTNNNNDRPIISVPLPIGTTPSHNAHRRRSGRRQRSPDHADFAPQTSSHTQGLNVNHHVSSTVSNVSFNVNSNIQRRAEVLHYQDPREAEPFTSQVTHSRVTSTNNAQASSSRHGTHFLQTENAPRRHGLSAIGNLIGISTARGASHSRQVAPVPAPRYTNARGDWNQPSTSSGTVGALHDQNPLPAGSSHTRYWHLPPIPIQPPITLPEYPSDGRSSRSVMFESLRALSSARRGDLGLGQSSFVDSRRGPNESFFIGVDFSFGMLASDVSGMGPDHIVNLGSYADMDPPEKPITNDNIRNLEVTTRVDPHLYLDHLALPNLQTFSLTWNCQSRESLRIPDSGCIGFTDFILRSKCRNLTSVTLENICPAENDLVEFLRIDHVRNGLQKIAIRADLVFVQLCGRERRRVTDKVIHALHLCKALGEAELSYCDTRDNILADLVENRGTERHPFGLKYSFLDPSRHPSDMSRLSALAGRKWNQIIPRGR</sequence>
<dbReference type="Proteomes" id="UP000076154">
    <property type="component" value="Unassembled WGS sequence"/>
</dbReference>
<comment type="caution">
    <text evidence="2">The sequence shown here is derived from an EMBL/GenBank/DDBJ whole genome shotgun (WGS) entry which is preliminary data.</text>
</comment>
<feature type="compositionally biased region" description="Polar residues" evidence="1">
    <location>
        <begin position="112"/>
        <end position="141"/>
    </location>
</feature>
<feature type="compositionally biased region" description="Polar residues" evidence="1">
    <location>
        <begin position="64"/>
        <end position="73"/>
    </location>
</feature>
<dbReference type="AlphaFoldDB" id="A0A369J7J0"/>
<feature type="compositionally biased region" description="Basic residues" evidence="1">
    <location>
        <begin position="44"/>
        <end position="54"/>
    </location>
</feature>
<accession>A0A369J7J0</accession>
<evidence type="ECO:0000313" key="2">
    <source>
        <dbReference type="EMBL" id="RDB14816.1"/>
    </source>
</evidence>
<dbReference type="EMBL" id="LUEZ02000096">
    <property type="protein sequence ID" value="RDB14816.1"/>
    <property type="molecule type" value="Genomic_DNA"/>
</dbReference>
<reference evidence="2" key="1">
    <citation type="submission" date="2018-04" db="EMBL/GenBank/DDBJ databases">
        <title>Whole genome sequencing of Hypsizygus marmoreus.</title>
        <authorList>
            <person name="Choi I.-G."/>
            <person name="Min B."/>
            <person name="Kim J.-G."/>
            <person name="Kim S."/>
            <person name="Oh Y.-L."/>
            <person name="Kong W.-S."/>
            <person name="Park H."/>
            <person name="Jeong J."/>
            <person name="Song E.-S."/>
        </authorList>
    </citation>
    <scope>NUCLEOTIDE SEQUENCE [LARGE SCALE GENOMIC DNA]</scope>
    <source>
        <strain evidence="2">51987-8</strain>
    </source>
</reference>
<evidence type="ECO:0000256" key="1">
    <source>
        <dbReference type="SAM" id="MobiDB-lite"/>
    </source>
</evidence>
<organism evidence="2 3">
    <name type="scientific">Hypsizygus marmoreus</name>
    <name type="common">White beech mushroom</name>
    <name type="synonym">Agaricus marmoreus</name>
    <dbReference type="NCBI Taxonomy" id="39966"/>
    <lineage>
        <taxon>Eukaryota</taxon>
        <taxon>Fungi</taxon>
        <taxon>Dikarya</taxon>
        <taxon>Basidiomycota</taxon>
        <taxon>Agaricomycotina</taxon>
        <taxon>Agaricomycetes</taxon>
        <taxon>Agaricomycetidae</taxon>
        <taxon>Agaricales</taxon>
        <taxon>Tricholomatineae</taxon>
        <taxon>Lyophyllaceae</taxon>
        <taxon>Hypsizygus</taxon>
    </lineage>
</organism>
<feature type="region of interest" description="Disordered" evidence="1">
    <location>
        <begin position="167"/>
        <end position="212"/>
    </location>
</feature>
<dbReference type="InParanoid" id="A0A369J7J0"/>
<proteinExistence type="predicted"/>